<sequence length="185" mass="20220">MFNLPLWRPSLPTANSQQPTTSKYLTSIVSTAAMASEALPQPELTAPSVKPQEVSFTLPKAFHTTAHVHLNFLGHCAMVFLATSSPAESGGSIKPMGSFVYAMPDRTSPKSTIATTLYTSAPSIEYTSRIAKILARRFSIPVYVGCSIDPHGLGLEVEEEMEGLTKIINVIMEKWEEHKKETPVQ</sequence>
<dbReference type="Pfam" id="PF16093">
    <property type="entry name" value="PAC4"/>
    <property type="match status" value="1"/>
</dbReference>
<evidence type="ECO:0008006" key="3">
    <source>
        <dbReference type="Google" id="ProtNLM"/>
    </source>
</evidence>
<dbReference type="InterPro" id="IPR032157">
    <property type="entry name" value="PAC4"/>
</dbReference>
<protein>
    <recommendedName>
        <fullName evidence="3">Proteasome assembly chaperone 4</fullName>
    </recommendedName>
</protein>
<name>A0A9W4NPF8_9EURO</name>
<comment type="caution">
    <text evidence="1">The sequence shown here is derived from an EMBL/GenBank/DDBJ whole genome shotgun (WGS) entry which is preliminary data.</text>
</comment>
<dbReference type="Gene3D" id="3.30.230.100">
    <property type="match status" value="1"/>
</dbReference>
<gene>
    <name evidence="1" type="ORF">PSALAMII_LOCUS7260</name>
</gene>
<dbReference type="EMBL" id="CAJVPA010000195">
    <property type="protein sequence ID" value="CAG8392770.1"/>
    <property type="molecule type" value="Genomic_DNA"/>
</dbReference>
<evidence type="ECO:0000313" key="1">
    <source>
        <dbReference type="EMBL" id="CAG8392770.1"/>
    </source>
</evidence>
<evidence type="ECO:0000313" key="2">
    <source>
        <dbReference type="Proteomes" id="UP001152646"/>
    </source>
</evidence>
<dbReference type="OrthoDB" id="5407417at2759"/>
<dbReference type="Proteomes" id="UP001152646">
    <property type="component" value="Unassembled WGS sequence"/>
</dbReference>
<proteinExistence type="predicted"/>
<reference evidence="1" key="1">
    <citation type="submission" date="2021-07" db="EMBL/GenBank/DDBJ databases">
        <authorList>
            <person name="Branca A.L. A."/>
        </authorList>
    </citation>
    <scope>NUCLEOTIDE SEQUENCE</scope>
</reference>
<dbReference type="GO" id="GO:0043248">
    <property type="term" value="P:proteasome assembly"/>
    <property type="evidence" value="ECO:0007669"/>
    <property type="project" value="InterPro"/>
</dbReference>
<accession>A0A9W4NPF8</accession>
<dbReference type="AlphaFoldDB" id="A0A9W4NPF8"/>
<organism evidence="1 2">
    <name type="scientific">Penicillium salamii</name>
    <dbReference type="NCBI Taxonomy" id="1612424"/>
    <lineage>
        <taxon>Eukaryota</taxon>
        <taxon>Fungi</taxon>
        <taxon>Dikarya</taxon>
        <taxon>Ascomycota</taxon>
        <taxon>Pezizomycotina</taxon>
        <taxon>Eurotiomycetes</taxon>
        <taxon>Eurotiomycetidae</taxon>
        <taxon>Eurotiales</taxon>
        <taxon>Aspergillaceae</taxon>
        <taxon>Penicillium</taxon>
    </lineage>
</organism>